<dbReference type="Pfam" id="PF01565">
    <property type="entry name" value="FAD_binding_4"/>
    <property type="match status" value="1"/>
</dbReference>
<evidence type="ECO:0000313" key="7">
    <source>
        <dbReference type="EMBL" id="KAJ5081154.1"/>
    </source>
</evidence>
<dbReference type="InterPro" id="IPR016167">
    <property type="entry name" value="FAD-bd_PCMH_sub1"/>
</dbReference>
<proteinExistence type="inferred from homology"/>
<keyword evidence="8" id="KW-1185">Reference proteome</keyword>
<dbReference type="InterPro" id="IPR016166">
    <property type="entry name" value="FAD-bd_PCMH"/>
</dbReference>
<dbReference type="PROSITE" id="PS51387">
    <property type="entry name" value="FAD_PCMH"/>
    <property type="match status" value="1"/>
</dbReference>
<evidence type="ECO:0000256" key="4">
    <source>
        <dbReference type="ARBA" id="ARBA00022827"/>
    </source>
</evidence>
<evidence type="ECO:0000256" key="3">
    <source>
        <dbReference type="ARBA" id="ARBA00022630"/>
    </source>
</evidence>
<evidence type="ECO:0000259" key="6">
    <source>
        <dbReference type="PROSITE" id="PS51387"/>
    </source>
</evidence>
<feature type="domain" description="FAD-binding PCMH-type" evidence="6">
    <location>
        <begin position="41"/>
        <end position="212"/>
    </location>
</feature>
<keyword evidence="5" id="KW-0560">Oxidoreductase</keyword>
<dbReference type="Gene3D" id="3.40.462.20">
    <property type="match status" value="1"/>
</dbReference>
<dbReference type="EMBL" id="JAPQKH010000011">
    <property type="protein sequence ID" value="KAJ5081154.1"/>
    <property type="molecule type" value="Genomic_DNA"/>
</dbReference>
<accession>A0A9W9EG61</accession>
<dbReference type="Gene3D" id="3.30.465.10">
    <property type="match status" value="1"/>
</dbReference>
<dbReference type="InterPro" id="IPR012951">
    <property type="entry name" value="BBE"/>
</dbReference>
<evidence type="ECO:0000256" key="2">
    <source>
        <dbReference type="ARBA" id="ARBA00005466"/>
    </source>
</evidence>
<reference evidence="7" key="2">
    <citation type="journal article" date="2023" name="IMA Fungus">
        <title>Comparative genomic study of the Penicillium genus elucidates a diverse pangenome and 15 lateral gene transfer events.</title>
        <authorList>
            <person name="Petersen C."/>
            <person name="Sorensen T."/>
            <person name="Nielsen M.R."/>
            <person name="Sondergaard T.E."/>
            <person name="Sorensen J.L."/>
            <person name="Fitzpatrick D.A."/>
            <person name="Frisvad J.C."/>
            <person name="Nielsen K.L."/>
        </authorList>
    </citation>
    <scope>NUCLEOTIDE SEQUENCE</scope>
    <source>
        <strain evidence="7">IBT 30069</strain>
    </source>
</reference>
<dbReference type="InterPro" id="IPR016169">
    <property type="entry name" value="FAD-bd_PCMH_sub2"/>
</dbReference>
<dbReference type="Gene3D" id="3.30.43.10">
    <property type="entry name" value="Uridine Diphospho-n-acetylenolpyruvylglucosamine Reductase, domain 2"/>
    <property type="match status" value="1"/>
</dbReference>
<gene>
    <name evidence="7" type="ORF">N7456_013392</name>
</gene>
<reference evidence="7" key="1">
    <citation type="submission" date="2022-11" db="EMBL/GenBank/DDBJ databases">
        <authorList>
            <person name="Petersen C."/>
        </authorList>
    </citation>
    <scope>NUCLEOTIDE SEQUENCE</scope>
    <source>
        <strain evidence="7">IBT 30069</strain>
    </source>
</reference>
<evidence type="ECO:0000256" key="5">
    <source>
        <dbReference type="ARBA" id="ARBA00023002"/>
    </source>
</evidence>
<sequence length="472" mass="50994">MRSAISSSQIETLNALIKQHAILLHVGSEEYKSRSKRWSAIGFKDPGVIICPLSTRGVSVAVVFAKENRIDLAVQCGRHSTDSSASTDGGILIDLGYMKQVTVNSNTPSIQVQGGASWRDVNELASQHELAVVGGTVSQVGVGGLTLRGGYGYLTPEHGLVIDNLLSATVVIPDGSELPVSANENPDLFWAIRGAGQTVGIATEFEFKAHSQPSPVWSGIRSYAGENVLSVMHALNSALVHPEGKAAAQAVLALSPDTGSSIVSAGLFFNGPEEPARAHFTQLLDLECLSDDVKMRNYADASSMLDPVVPPGGRKKILGVQLTVPMRPEFVALLLEAIEGQLNSEPDMVQTFLAIDYMDPSSICRVPIDQTAFPSRGDFLNGALILQWNDPEKDKHILSWGESIQRLCEKELRQTGREPTGLVSNFVGYTKDTQISPPDMFGINAQRLLKIKAKYDPENLFNKLNPLHEEEG</sequence>
<dbReference type="GO" id="GO:0016491">
    <property type="term" value="F:oxidoreductase activity"/>
    <property type="evidence" value="ECO:0007669"/>
    <property type="project" value="UniProtKB-KW"/>
</dbReference>
<dbReference type="SUPFAM" id="SSF56176">
    <property type="entry name" value="FAD-binding/transporter-associated domain-like"/>
    <property type="match status" value="1"/>
</dbReference>
<comment type="cofactor">
    <cofactor evidence="1">
        <name>FAD</name>
        <dbReference type="ChEBI" id="CHEBI:57692"/>
    </cofactor>
</comment>
<dbReference type="InterPro" id="IPR050416">
    <property type="entry name" value="FAD-linked_Oxidoreductase"/>
</dbReference>
<dbReference type="Proteomes" id="UP001149165">
    <property type="component" value="Unassembled WGS sequence"/>
</dbReference>
<evidence type="ECO:0000313" key="8">
    <source>
        <dbReference type="Proteomes" id="UP001149165"/>
    </source>
</evidence>
<dbReference type="PANTHER" id="PTHR42973">
    <property type="entry name" value="BINDING OXIDOREDUCTASE, PUTATIVE (AFU_ORTHOLOGUE AFUA_1G17690)-RELATED"/>
    <property type="match status" value="1"/>
</dbReference>
<keyword evidence="3" id="KW-0285">Flavoprotein</keyword>
<keyword evidence="4" id="KW-0274">FAD</keyword>
<protein>
    <recommendedName>
        <fullName evidence="6">FAD-binding PCMH-type domain-containing protein</fullName>
    </recommendedName>
</protein>
<organism evidence="7 8">
    <name type="scientific">Penicillium angulare</name>
    <dbReference type="NCBI Taxonomy" id="116970"/>
    <lineage>
        <taxon>Eukaryota</taxon>
        <taxon>Fungi</taxon>
        <taxon>Dikarya</taxon>
        <taxon>Ascomycota</taxon>
        <taxon>Pezizomycotina</taxon>
        <taxon>Eurotiomycetes</taxon>
        <taxon>Eurotiomycetidae</taxon>
        <taxon>Eurotiales</taxon>
        <taxon>Aspergillaceae</taxon>
        <taxon>Penicillium</taxon>
    </lineage>
</organism>
<dbReference type="AlphaFoldDB" id="A0A9W9EG61"/>
<comment type="caution">
    <text evidence="7">The sequence shown here is derived from an EMBL/GenBank/DDBJ whole genome shotgun (WGS) entry which is preliminary data.</text>
</comment>
<evidence type="ECO:0000256" key="1">
    <source>
        <dbReference type="ARBA" id="ARBA00001974"/>
    </source>
</evidence>
<dbReference type="OrthoDB" id="415825at2759"/>
<dbReference type="PANTHER" id="PTHR42973:SF39">
    <property type="entry name" value="FAD-BINDING PCMH-TYPE DOMAIN-CONTAINING PROTEIN"/>
    <property type="match status" value="1"/>
</dbReference>
<comment type="similarity">
    <text evidence="2">Belongs to the oxygen-dependent FAD-linked oxidoreductase family.</text>
</comment>
<dbReference type="GO" id="GO:0071949">
    <property type="term" value="F:FAD binding"/>
    <property type="evidence" value="ECO:0007669"/>
    <property type="project" value="InterPro"/>
</dbReference>
<name>A0A9W9EG61_9EURO</name>
<dbReference type="Pfam" id="PF08031">
    <property type="entry name" value="BBE"/>
    <property type="match status" value="1"/>
</dbReference>
<dbReference type="InterPro" id="IPR006094">
    <property type="entry name" value="Oxid_FAD_bind_N"/>
</dbReference>
<dbReference type="InterPro" id="IPR036318">
    <property type="entry name" value="FAD-bd_PCMH-like_sf"/>
</dbReference>